<dbReference type="SMART" id="SM00895">
    <property type="entry name" value="FCD"/>
    <property type="match status" value="1"/>
</dbReference>
<dbReference type="EMBL" id="SMAA01000005">
    <property type="protein sequence ID" value="TCS80120.1"/>
    <property type="molecule type" value="Genomic_DNA"/>
</dbReference>
<gene>
    <name evidence="5" type="ORF">EDC37_105192</name>
</gene>
<feature type="domain" description="HTH gntR-type" evidence="4">
    <location>
        <begin position="3"/>
        <end position="71"/>
    </location>
</feature>
<keyword evidence="1" id="KW-0805">Transcription regulation</keyword>
<name>A0A4R3KB09_9FIRM</name>
<dbReference type="PRINTS" id="PR00035">
    <property type="entry name" value="HTHGNTR"/>
</dbReference>
<dbReference type="Pfam" id="PF00392">
    <property type="entry name" value="GntR"/>
    <property type="match status" value="1"/>
</dbReference>
<proteinExistence type="predicted"/>
<evidence type="ECO:0000259" key="4">
    <source>
        <dbReference type="PROSITE" id="PS50949"/>
    </source>
</evidence>
<dbReference type="Gene3D" id="1.10.10.10">
    <property type="entry name" value="Winged helix-like DNA-binding domain superfamily/Winged helix DNA-binding domain"/>
    <property type="match status" value="1"/>
</dbReference>
<protein>
    <submittedName>
        <fullName evidence="5">DNA-binding FadR family transcriptional regulator</fullName>
    </submittedName>
</protein>
<dbReference type="InterPro" id="IPR000524">
    <property type="entry name" value="Tscrpt_reg_HTH_GntR"/>
</dbReference>
<evidence type="ECO:0000256" key="2">
    <source>
        <dbReference type="ARBA" id="ARBA00023125"/>
    </source>
</evidence>
<dbReference type="OrthoDB" id="9799482at2"/>
<accession>A0A4R3KB09</accession>
<sequence length="226" mass="25057">MSASLAESVQQDIIKLITTNELNPGDKLPTEYELADKLNVGRSTIREAVKALASRNILKIKQGSGTFVSPGMGITKDPLGLSLICNDVNLAFDMINVRIIFEPEMAALAAINATKDDCMKIGTACTIVEDLIKNNEEYSKADSSFHEAIARASGNKIINRIVKVIHSSIQKNIFVTEDSLRNDTLIYHRQIVNAIKEHDVTGARCGMIMHLNNLRNFMTIKKRETR</sequence>
<dbReference type="RefSeq" id="WP_132548523.1">
    <property type="nucleotide sequence ID" value="NZ_SMAA01000005.1"/>
</dbReference>
<reference evidence="5 6" key="1">
    <citation type="submission" date="2019-03" db="EMBL/GenBank/DDBJ databases">
        <title>Genomic Encyclopedia of Type Strains, Phase IV (KMG-IV): sequencing the most valuable type-strain genomes for metagenomic binning, comparative biology and taxonomic classification.</title>
        <authorList>
            <person name="Goeker M."/>
        </authorList>
    </citation>
    <scope>NUCLEOTIDE SEQUENCE [LARGE SCALE GENOMIC DNA]</scope>
    <source>
        <strain evidence="5 6">DSM 20467</strain>
    </source>
</reference>
<dbReference type="InterPro" id="IPR036388">
    <property type="entry name" value="WH-like_DNA-bd_sf"/>
</dbReference>
<keyword evidence="6" id="KW-1185">Reference proteome</keyword>
<dbReference type="InterPro" id="IPR011711">
    <property type="entry name" value="GntR_C"/>
</dbReference>
<dbReference type="Proteomes" id="UP000295188">
    <property type="component" value="Unassembled WGS sequence"/>
</dbReference>
<dbReference type="InterPro" id="IPR008920">
    <property type="entry name" value="TF_FadR/GntR_C"/>
</dbReference>
<dbReference type="Gene3D" id="1.20.120.530">
    <property type="entry name" value="GntR ligand-binding domain-like"/>
    <property type="match status" value="1"/>
</dbReference>
<dbReference type="CDD" id="cd07377">
    <property type="entry name" value="WHTH_GntR"/>
    <property type="match status" value="1"/>
</dbReference>
<dbReference type="GO" id="GO:0003677">
    <property type="term" value="F:DNA binding"/>
    <property type="evidence" value="ECO:0007669"/>
    <property type="project" value="UniProtKB-KW"/>
</dbReference>
<keyword evidence="3" id="KW-0804">Transcription</keyword>
<dbReference type="SUPFAM" id="SSF48008">
    <property type="entry name" value="GntR ligand-binding domain-like"/>
    <property type="match status" value="1"/>
</dbReference>
<dbReference type="AlphaFoldDB" id="A0A4R3KB09"/>
<evidence type="ECO:0000256" key="3">
    <source>
        <dbReference type="ARBA" id="ARBA00023163"/>
    </source>
</evidence>
<dbReference type="SUPFAM" id="SSF46785">
    <property type="entry name" value="Winged helix' DNA-binding domain"/>
    <property type="match status" value="1"/>
</dbReference>
<dbReference type="InterPro" id="IPR036390">
    <property type="entry name" value="WH_DNA-bd_sf"/>
</dbReference>
<dbReference type="Pfam" id="PF07729">
    <property type="entry name" value="FCD"/>
    <property type="match status" value="1"/>
</dbReference>
<dbReference type="PANTHER" id="PTHR43537">
    <property type="entry name" value="TRANSCRIPTIONAL REGULATOR, GNTR FAMILY"/>
    <property type="match status" value="1"/>
</dbReference>
<keyword evidence="2 5" id="KW-0238">DNA-binding</keyword>
<comment type="caution">
    <text evidence="5">The sequence shown here is derived from an EMBL/GenBank/DDBJ whole genome shotgun (WGS) entry which is preliminary data.</text>
</comment>
<evidence type="ECO:0000256" key="1">
    <source>
        <dbReference type="ARBA" id="ARBA00023015"/>
    </source>
</evidence>
<organism evidence="5 6">
    <name type="scientific">Pectinatus cerevisiiphilus</name>
    <dbReference type="NCBI Taxonomy" id="86956"/>
    <lineage>
        <taxon>Bacteria</taxon>
        <taxon>Bacillati</taxon>
        <taxon>Bacillota</taxon>
        <taxon>Negativicutes</taxon>
        <taxon>Selenomonadales</taxon>
        <taxon>Selenomonadaceae</taxon>
        <taxon>Pectinatus</taxon>
    </lineage>
</organism>
<dbReference type="SMART" id="SM00345">
    <property type="entry name" value="HTH_GNTR"/>
    <property type="match status" value="1"/>
</dbReference>
<dbReference type="GO" id="GO:0003700">
    <property type="term" value="F:DNA-binding transcription factor activity"/>
    <property type="evidence" value="ECO:0007669"/>
    <property type="project" value="InterPro"/>
</dbReference>
<dbReference type="PROSITE" id="PS50949">
    <property type="entry name" value="HTH_GNTR"/>
    <property type="match status" value="1"/>
</dbReference>
<evidence type="ECO:0000313" key="5">
    <source>
        <dbReference type="EMBL" id="TCS80120.1"/>
    </source>
</evidence>
<evidence type="ECO:0000313" key="6">
    <source>
        <dbReference type="Proteomes" id="UP000295188"/>
    </source>
</evidence>
<dbReference type="PANTHER" id="PTHR43537:SF5">
    <property type="entry name" value="UXU OPERON TRANSCRIPTIONAL REGULATOR"/>
    <property type="match status" value="1"/>
</dbReference>